<keyword evidence="3" id="KW-1185">Reference proteome</keyword>
<feature type="transmembrane region" description="Helical" evidence="1">
    <location>
        <begin position="56"/>
        <end position="77"/>
    </location>
</feature>
<dbReference type="AlphaFoldDB" id="A0AAV1J402"/>
<accession>A0AAV1J402</accession>
<evidence type="ECO:0000313" key="3">
    <source>
        <dbReference type="Proteomes" id="UP001497472"/>
    </source>
</evidence>
<reference evidence="2 3" key="1">
    <citation type="submission" date="2023-11" db="EMBL/GenBank/DDBJ databases">
        <authorList>
            <person name="Okamura Y."/>
        </authorList>
    </citation>
    <scope>NUCLEOTIDE SEQUENCE [LARGE SCALE GENOMIC DNA]</scope>
</reference>
<dbReference type="EMBL" id="CAVLEF010000005">
    <property type="protein sequence ID" value="CAK1543797.1"/>
    <property type="molecule type" value="Genomic_DNA"/>
</dbReference>
<keyword evidence="1" id="KW-0472">Membrane</keyword>
<dbReference type="SUPFAM" id="SSF103473">
    <property type="entry name" value="MFS general substrate transporter"/>
    <property type="match status" value="1"/>
</dbReference>
<feature type="transmembrane region" description="Helical" evidence="1">
    <location>
        <begin position="89"/>
        <end position="107"/>
    </location>
</feature>
<name>A0AAV1J402_9NEOP</name>
<evidence type="ECO:0000256" key="1">
    <source>
        <dbReference type="SAM" id="Phobius"/>
    </source>
</evidence>
<keyword evidence="1" id="KW-1133">Transmembrane helix</keyword>
<sequence>MVITVTSICGLCGIAVNLVPNIIASGILFIIFLLGMTIVGIYLAIAVDLFPTYLRVFAVSFILTGGRLSTIISVQTLNYMLGNHCETGFYVFSSIYAASALLACFLADDRKTANNPL</sequence>
<gene>
    <name evidence="2" type="ORF">LNINA_LOCUS3592</name>
</gene>
<evidence type="ECO:0008006" key="4">
    <source>
        <dbReference type="Google" id="ProtNLM"/>
    </source>
</evidence>
<keyword evidence="1" id="KW-0812">Transmembrane</keyword>
<dbReference type="Gene3D" id="1.20.1250.20">
    <property type="entry name" value="MFS general substrate transporter like domains"/>
    <property type="match status" value="1"/>
</dbReference>
<dbReference type="InterPro" id="IPR036259">
    <property type="entry name" value="MFS_trans_sf"/>
</dbReference>
<feature type="transmembrane region" description="Helical" evidence="1">
    <location>
        <begin position="22"/>
        <end position="44"/>
    </location>
</feature>
<proteinExistence type="predicted"/>
<comment type="caution">
    <text evidence="2">The sequence shown here is derived from an EMBL/GenBank/DDBJ whole genome shotgun (WGS) entry which is preliminary data.</text>
</comment>
<protein>
    <recommendedName>
        <fullName evidence="4">Major facilitator superfamily (MFS) profile domain-containing protein</fullName>
    </recommendedName>
</protein>
<dbReference type="Proteomes" id="UP001497472">
    <property type="component" value="Unassembled WGS sequence"/>
</dbReference>
<organism evidence="2 3">
    <name type="scientific">Leptosia nina</name>
    <dbReference type="NCBI Taxonomy" id="320188"/>
    <lineage>
        <taxon>Eukaryota</taxon>
        <taxon>Metazoa</taxon>
        <taxon>Ecdysozoa</taxon>
        <taxon>Arthropoda</taxon>
        <taxon>Hexapoda</taxon>
        <taxon>Insecta</taxon>
        <taxon>Pterygota</taxon>
        <taxon>Neoptera</taxon>
        <taxon>Endopterygota</taxon>
        <taxon>Lepidoptera</taxon>
        <taxon>Glossata</taxon>
        <taxon>Ditrysia</taxon>
        <taxon>Papilionoidea</taxon>
        <taxon>Pieridae</taxon>
        <taxon>Pierinae</taxon>
        <taxon>Leptosia</taxon>
    </lineage>
</organism>
<evidence type="ECO:0000313" key="2">
    <source>
        <dbReference type="EMBL" id="CAK1543797.1"/>
    </source>
</evidence>